<comment type="caution">
    <text evidence="2">The sequence shown here is derived from an EMBL/GenBank/DDBJ whole genome shotgun (WGS) entry which is preliminary data.</text>
</comment>
<dbReference type="InterPro" id="IPR018977">
    <property type="entry name" value="NurA_domain"/>
</dbReference>
<accession>A0A7J3TI40</accession>
<protein>
    <submittedName>
        <fullName evidence="2">DNA double-strand break repair nuclease NurA</fullName>
    </submittedName>
</protein>
<dbReference type="Pfam" id="PF09376">
    <property type="entry name" value="NurA"/>
    <property type="match status" value="1"/>
</dbReference>
<evidence type="ECO:0000259" key="1">
    <source>
        <dbReference type="SMART" id="SM00933"/>
    </source>
</evidence>
<reference evidence="2" key="1">
    <citation type="journal article" date="2020" name="mSystems">
        <title>Genome- and Community-Level Interaction Insights into Carbon Utilization and Element Cycling Functions of Hydrothermarchaeota in Hydrothermal Sediment.</title>
        <authorList>
            <person name="Zhou Z."/>
            <person name="Liu Y."/>
            <person name="Xu W."/>
            <person name="Pan J."/>
            <person name="Luo Z.H."/>
            <person name="Li M."/>
        </authorList>
    </citation>
    <scope>NUCLEOTIDE SEQUENCE [LARGE SCALE GENOMIC DNA]</scope>
    <source>
        <strain evidence="2">SpSt-10</strain>
    </source>
</reference>
<sequence length="293" mass="34175">MSFEGKLFDNIAKFKEKIEELSRQDIEKIEKLQEILAKNSIKRKNSFDILRDLKVSGIDGSQISPLKDFGIPFGGVQAARVWIHHGKGDYDIKYKSNIVYESNIEFERFKLEMELVRDCLEISDVVFYDGSLSVLYTMELSESLSRAYRREIDSVLFLSEKYETPVIGYVDRSYIKELGFSIYDSYILADYLNLYEFTNPIETKKSPLLAFYFKSNPTLPARIEIPKWCENLYRKIAEIVYAECVMGSTTGYPYILERAHKYAKIDEKEKSAFVRAVKSFKISFKYLSKMTVF</sequence>
<dbReference type="EMBL" id="DRUC01000067">
    <property type="protein sequence ID" value="HHF48429.1"/>
    <property type="molecule type" value="Genomic_DNA"/>
</dbReference>
<dbReference type="AlphaFoldDB" id="A0A7J3TI40"/>
<dbReference type="SMART" id="SM00933">
    <property type="entry name" value="NurA"/>
    <property type="match status" value="1"/>
</dbReference>
<gene>
    <name evidence="2" type="ORF">ENL48_04490</name>
</gene>
<evidence type="ECO:0000313" key="2">
    <source>
        <dbReference type="EMBL" id="HHF48429.1"/>
    </source>
</evidence>
<feature type="domain" description="NurA" evidence="1">
    <location>
        <begin position="53"/>
        <end position="265"/>
    </location>
</feature>
<name>A0A7J3TI40_9EURY</name>
<proteinExistence type="predicted"/>
<organism evidence="2">
    <name type="scientific">Geoglobus ahangari</name>
    <dbReference type="NCBI Taxonomy" id="113653"/>
    <lineage>
        <taxon>Archaea</taxon>
        <taxon>Methanobacteriati</taxon>
        <taxon>Methanobacteriota</taxon>
        <taxon>Archaeoglobi</taxon>
        <taxon>Archaeoglobales</taxon>
        <taxon>Archaeoglobaceae</taxon>
        <taxon>Geoglobus</taxon>
    </lineage>
</organism>